<dbReference type="InParanoid" id="F2UIS4"/>
<feature type="domain" description="Zeta toxin" evidence="5">
    <location>
        <begin position="979"/>
        <end position="1074"/>
    </location>
</feature>
<evidence type="ECO:0000313" key="7">
    <source>
        <dbReference type="Proteomes" id="UP000007799"/>
    </source>
</evidence>
<feature type="compositionally biased region" description="Polar residues" evidence="4">
    <location>
        <begin position="640"/>
        <end position="655"/>
    </location>
</feature>
<feature type="compositionally biased region" description="Low complexity" evidence="4">
    <location>
        <begin position="350"/>
        <end position="371"/>
    </location>
</feature>
<keyword evidence="1" id="KW-0547">Nucleotide-binding</keyword>
<keyword evidence="3" id="KW-0175">Coiled coil</keyword>
<dbReference type="InterPro" id="IPR027417">
    <property type="entry name" value="P-loop_NTPase"/>
</dbReference>
<evidence type="ECO:0000256" key="1">
    <source>
        <dbReference type="ARBA" id="ARBA00022741"/>
    </source>
</evidence>
<dbReference type="Gene3D" id="3.40.30.10">
    <property type="entry name" value="Glutaredoxin"/>
    <property type="match status" value="1"/>
</dbReference>
<feature type="region of interest" description="Disordered" evidence="4">
    <location>
        <begin position="1"/>
        <end position="63"/>
    </location>
</feature>
<feature type="compositionally biased region" description="Low complexity" evidence="4">
    <location>
        <begin position="11"/>
        <end position="41"/>
    </location>
</feature>
<feature type="compositionally biased region" description="Low complexity" evidence="4">
    <location>
        <begin position="274"/>
        <end position="285"/>
    </location>
</feature>
<dbReference type="Proteomes" id="UP000007799">
    <property type="component" value="Unassembled WGS sequence"/>
</dbReference>
<dbReference type="EMBL" id="GL832976">
    <property type="protein sequence ID" value="EGD77123.1"/>
    <property type="molecule type" value="Genomic_DNA"/>
</dbReference>
<dbReference type="GO" id="GO:0016301">
    <property type="term" value="F:kinase activity"/>
    <property type="evidence" value="ECO:0007669"/>
    <property type="project" value="InterPro"/>
</dbReference>
<feature type="compositionally biased region" description="Basic residues" evidence="4">
    <location>
        <begin position="549"/>
        <end position="563"/>
    </location>
</feature>
<dbReference type="InterPro" id="IPR010488">
    <property type="entry name" value="Zeta_toxin_domain"/>
</dbReference>
<sequence>MGDVVQREGQQHQLHQQVQQPRQAHQQQQPQVEQQHQQQYQDRTGMLNGSGTANASAPLRDGGNAKDADVMSFGLHCWHRLQPLLHDTNVSEVVFRTAANVHLYQPYTHLSDTRVEQAFHNLQEQLSNVPTDRQAAAITLAGEANSGALKFEAHDTAEDRLDKLRHYITDLSHEYFASHWHASRAFFRANRQTFLHIQERFGPRRDPSSRLAPLDRTVSAPVLGRGLSPASISSASPSPSPRSSVRSFAVLRTPTTAACMVASTCDARDSTAPDNNNNNNSSSNNNDDDDDDSVQPTITDRHPTANDAATDSVAASSSAPALLSLRKTVSAPTRRSPRLQLQRERRGETRSPSTAATRAAPPAGRGDASDAGDARMLDQEPCGVLMVEEDAEQRRAYTNNDSSSHDNDDSSIEQGGRWIEDGSAGGGGVNSHTAASHVGEFGITVAGDKDRQRSSCTAATAGAAPPTTKRAKMGAMTNAQENTTATEDSSATRTGSTSSFPFAAAANQQARQGSTSDTTTCTINTAKSSSNHHNNLNLNLNLNHDGCAPHHHHHHHHRRRHHPPSATNATPPPGNGVREFVTASSVTMRTWSRAVTVVSELDELEEISTRHRVCILLFAADYCNSCRSLKPEYQKAAEMSSLSLPPTAPSRTHTISAATTNNNSSSNRDAVAWLVVLGPDSSAIRDKFGIKRYPTILRIADGAVDVKRSSTCPRTAAALLAFAHGDHGPFSPVDDVTNDTHLDESMDVSDWRRALLRSGIDQLDELERDRQAAEAHYHQTIHEDASVAWDVDDSLAALSAYAALPTTATAMMTTAAETEARAAARVLSAFRADADKLKASPLAHSATSHPPPPPPPAAAAAAGTTTAAAGTTTAAGGGGGKTTDSGAVMRAAPSSHVVSPPPSVCGRGQTASTSSSTSVASSTWSSGSGSSVDGDQQQQQQRQQQHDGPSPPPPPPPCEQAPSIVSSVVTPPCCRIKGNVPHIVFTGGGIGSGKSSALRQLHASPLWSQCGPRFLHIEADALKDKDPLFKALKGVGQSRASEVVHHQSTRTAEGMLAVAVAQRRHIVFDSTMMWRPFVEQTVAMLRDCEHEYRRGPGYVVGSGGGVTETYWEQVKDATTKRPYRLTMLAVTAPPHVAVRRAILRWIVTGRAPSPTRQVLASHKMFSANFRAYARMFDEILLFDNGDDSDDSVDIMHVLPPTLHYLISTSHDVPCTAKLIAVKSVDDSDVRVVDIDAYVRFLKKADLNPAATCAHEVFEQA</sequence>
<feature type="region of interest" description="Disordered" evidence="4">
    <location>
        <begin position="504"/>
        <end position="578"/>
    </location>
</feature>
<feature type="compositionally biased region" description="Polar residues" evidence="4">
    <location>
        <begin position="504"/>
        <end position="514"/>
    </location>
</feature>
<keyword evidence="7" id="KW-1185">Reference proteome</keyword>
<dbReference type="PANTHER" id="PTHR31153:SF1">
    <property type="entry name" value="CALMODULIN CALCIUM-DEPENDENT NAD KINASE"/>
    <property type="match status" value="1"/>
</dbReference>
<feature type="region of interest" description="Disordered" evidence="4">
    <location>
        <begin position="446"/>
        <end position="472"/>
    </location>
</feature>
<keyword evidence="2" id="KW-0067">ATP-binding</keyword>
<dbReference type="OrthoDB" id="10267859at2759"/>
<dbReference type="SUPFAM" id="SSF52540">
    <property type="entry name" value="P-loop containing nucleoside triphosphate hydrolases"/>
    <property type="match status" value="1"/>
</dbReference>
<feature type="compositionally biased region" description="Low complexity" evidence="4">
    <location>
        <begin position="457"/>
        <end position="468"/>
    </location>
</feature>
<evidence type="ECO:0000256" key="3">
    <source>
        <dbReference type="SAM" id="Coils"/>
    </source>
</evidence>
<feature type="compositionally biased region" description="Basic and acidic residues" evidence="4">
    <location>
        <begin position="1"/>
        <end position="10"/>
    </location>
</feature>
<feature type="region of interest" description="Disordered" evidence="4">
    <location>
        <begin position="840"/>
        <end position="964"/>
    </location>
</feature>
<feature type="compositionally biased region" description="Low complexity" evidence="4">
    <location>
        <begin position="228"/>
        <end position="245"/>
    </location>
</feature>
<feature type="region of interest" description="Disordered" evidence="4">
    <location>
        <begin position="479"/>
        <end position="498"/>
    </location>
</feature>
<feature type="region of interest" description="Disordered" evidence="4">
    <location>
        <begin position="640"/>
        <end position="663"/>
    </location>
</feature>
<dbReference type="InterPro" id="IPR036249">
    <property type="entry name" value="Thioredoxin-like_sf"/>
</dbReference>
<dbReference type="GeneID" id="16071524"/>
<evidence type="ECO:0000259" key="5">
    <source>
        <dbReference type="Pfam" id="PF06414"/>
    </source>
</evidence>
<feature type="compositionally biased region" description="Low complexity" evidence="4">
    <location>
        <begin position="515"/>
        <end position="544"/>
    </location>
</feature>
<evidence type="ECO:0000256" key="4">
    <source>
        <dbReference type="SAM" id="MobiDB-lite"/>
    </source>
</evidence>
<feature type="region of interest" description="Disordered" evidence="4">
    <location>
        <begin position="222"/>
        <end position="245"/>
    </location>
</feature>
<dbReference type="Gene3D" id="3.40.50.300">
    <property type="entry name" value="P-loop containing nucleotide triphosphate hydrolases"/>
    <property type="match status" value="1"/>
</dbReference>
<dbReference type="GO" id="GO:0005524">
    <property type="term" value="F:ATP binding"/>
    <property type="evidence" value="ECO:0007669"/>
    <property type="project" value="UniProtKB-KW"/>
</dbReference>
<dbReference type="SUPFAM" id="SSF52833">
    <property type="entry name" value="Thioredoxin-like"/>
    <property type="match status" value="1"/>
</dbReference>
<evidence type="ECO:0000313" key="6">
    <source>
        <dbReference type="EMBL" id="EGD77123.1"/>
    </source>
</evidence>
<accession>F2UIS4</accession>
<proteinExistence type="predicted"/>
<dbReference type="InterPro" id="IPR044802">
    <property type="entry name" value="NADKc-like"/>
</dbReference>
<name>F2UIS4_SALR5</name>
<dbReference type="KEGG" id="sre:PTSG_12588"/>
<dbReference type="eggNOG" id="ENOG502QPRV">
    <property type="taxonomic scope" value="Eukaryota"/>
</dbReference>
<protein>
    <recommendedName>
        <fullName evidence="5">Zeta toxin domain-containing protein</fullName>
    </recommendedName>
</protein>
<feature type="compositionally biased region" description="Low complexity" evidence="4">
    <location>
        <begin position="305"/>
        <end position="325"/>
    </location>
</feature>
<feature type="compositionally biased region" description="Low complexity" evidence="4">
    <location>
        <begin position="858"/>
        <end position="874"/>
    </location>
</feature>
<feature type="region of interest" description="Disordered" evidence="4">
    <location>
        <begin position="394"/>
        <end position="433"/>
    </location>
</feature>
<feature type="compositionally biased region" description="Low complexity" evidence="4">
    <location>
        <begin position="893"/>
        <end position="943"/>
    </location>
</feature>
<dbReference type="Pfam" id="PF06414">
    <property type="entry name" value="Zeta_toxin"/>
    <property type="match status" value="1"/>
</dbReference>
<feature type="compositionally biased region" description="Pro residues" evidence="4">
    <location>
        <begin position="949"/>
        <end position="959"/>
    </location>
</feature>
<feature type="coiled-coil region" evidence="3">
    <location>
        <begin position="756"/>
        <end position="783"/>
    </location>
</feature>
<dbReference type="AlphaFoldDB" id="F2UIS4"/>
<evidence type="ECO:0000256" key="2">
    <source>
        <dbReference type="ARBA" id="ARBA00022840"/>
    </source>
</evidence>
<feature type="region of interest" description="Disordered" evidence="4">
    <location>
        <begin position="267"/>
        <end position="374"/>
    </location>
</feature>
<organism evidence="7">
    <name type="scientific">Salpingoeca rosetta (strain ATCC 50818 / BSB-021)</name>
    <dbReference type="NCBI Taxonomy" id="946362"/>
    <lineage>
        <taxon>Eukaryota</taxon>
        <taxon>Choanoflagellata</taxon>
        <taxon>Craspedida</taxon>
        <taxon>Salpingoecidae</taxon>
        <taxon>Salpingoeca</taxon>
    </lineage>
</organism>
<gene>
    <name evidence="6" type="ORF">PTSG_12588</name>
</gene>
<dbReference type="RefSeq" id="XP_004990962.1">
    <property type="nucleotide sequence ID" value="XM_004990905.1"/>
</dbReference>
<dbReference type="PANTHER" id="PTHR31153">
    <property type="entry name" value="CALMODULIN CALCIUM-DEPENDENT NAD KINASE"/>
    <property type="match status" value="1"/>
</dbReference>
<reference evidence="6" key="1">
    <citation type="submission" date="2009-08" db="EMBL/GenBank/DDBJ databases">
        <title>Annotation of Salpingoeca rosetta.</title>
        <authorList>
            <consortium name="The Broad Institute Genome Sequencing Platform"/>
            <person name="Russ C."/>
            <person name="Cuomo C."/>
            <person name="Burger G."/>
            <person name="Gray M.W."/>
            <person name="Holland P.W.H."/>
            <person name="King N."/>
            <person name="Lang F.B.F."/>
            <person name="Roger A.J."/>
            <person name="Ruiz-Trillo I."/>
            <person name="Young S.K."/>
            <person name="Zeng Q."/>
            <person name="Gargeya S."/>
            <person name="Alvarado L."/>
            <person name="Berlin A."/>
            <person name="Chapman S.B."/>
            <person name="Chen Z."/>
            <person name="Freedman E."/>
            <person name="Gellesch M."/>
            <person name="Goldberg J."/>
            <person name="Griggs A."/>
            <person name="Gujja S."/>
            <person name="Heilman E."/>
            <person name="Heiman D."/>
            <person name="Howarth C."/>
            <person name="Mehta T."/>
            <person name="Neiman D."/>
            <person name="Pearson M."/>
            <person name="Roberts A."/>
            <person name="Saif S."/>
            <person name="Shea T."/>
            <person name="Shenoy N."/>
            <person name="Sisk P."/>
            <person name="Stolte C."/>
            <person name="Sykes S."/>
            <person name="White J."/>
            <person name="Yandava C."/>
            <person name="Haas B."/>
            <person name="Nusbaum C."/>
            <person name="Birren B."/>
        </authorList>
    </citation>
    <scope>NUCLEOTIDE SEQUENCE [LARGE SCALE GENOMIC DNA]</scope>
    <source>
        <strain evidence="6">ATCC 50818</strain>
    </source>
</reference>